<evidence type="ECO:0000259" key="2">
    <source>
        <dbReference type="Pfam" id="PF24855"/>
    </source>
</evidence>
<dbReference type="EMBL" id="JAEVFJ010000033">
    <property type="protein sequence ID" value="KAH8092199.1"/>
    <property type="molecule type" value="Genomic_DNA"/>
</dbReference>
<evidence type="ECO:0000313" key="4">
    <source>
        <dbReference type="Proteomes" id="UP000813824"/>
    </source>
</evidence>
<dbReference type="AlphaFoldDB" id="A0A8K0XLX2"/>
<proteinExistence type="predicted"/>
<evidence type="ECO:0000313" key="3">
    <source>
        <dbReference type="EMBL" id="KAH8092199.1"/>
    </source>
</evidence>
<reference evidence="3" key="1">
    <citation type="journal article" date="2021" name="New Phytol.">
        <title>Evolutionary innovations through gain and loss of genes in the ectomycorrhizal Boletales.</title>
        <authorList>
            <person name="Wu G."/>
            <person name="Miyauchi S."/>
            <person name="Morin E."/>
            <person name="Kuo A."/>
            <person name="Drula E."/>
            <person name="Varga T."/>
            <person name="Kohler A."/>
            <person name="Feng B."/>
            <person name="Cao Y."/>
            <person name="Lipzen A."/>
            <person name="Daum C."/>
            <person name="Hundley H."/>
            <person name="Pangilinan J."/>
            <person name="Johnson J."/>
            <person name="Barry K."/>
            <person name="LaButti K."/>
            <person name="Ng V."/>
            <person name="Ahrendt S."/>
            <person name="Min B."/>
            <person name="Choi I.G."/>
            <person name="Park H."/>
            <person name="Plett J.M."/>
            <person name="Magnuson J."/>
            <person name="Spatafora J.W."/>
            <person name="Nagy L.G."/>
            <person name="Henrissat B."/>
            <person name="Grigoriev I.V."/>
            <person name="Yang Z.L."/>
            <person name="Xu J."/>
            <person name="Martin F.M."/>
        </authorList>
    </citation>
    <scope>NUCLEOTIDE SEQUENCE</scope>
    <source>
        <strain evidence="3">KKN 215</strain>
    </source>
</reference>
<sequence>MKSIAVFSLLAAVAVNAAPSLIPTGISDSCTKFLTAFNDDASLQSCTSPLISATSDFFSKNATVQSSSSAKSALAAICSTTSTCSEPTVRAKLADFYKACTAELTSAPNADVLALYDTLYTLVPLKQAVCSKDDTGALCVGKVAAKVSPSSLYTNLGEGTQLILKPNVDAFRSNNIAFLLLQASTPKDQLCTSCARSVLTAFVTWESNSPYAPGLGQSKILGGQTELYTAVTNTCGPNFMSGAVQAAGGLSGGILSDSSSAQTIAGSVTAVMGALAAAIVML</sequence>
<gene>
    <name evidence="3" type="ORF">BXZ70DRAFT_951735</name>
</gene>
<keyword evidence="1" id="KW-0732">Signal</keyword>
<dbReference type="Pfam" id="PF24855">
    <property type="entry name" value="DUF7729"/>
    <property type="match status" value="1"/>
</dbReference>
<dbReference type="Proteomes" id="UP000813824">
    <property type="component" value="Unassembled WGS sequence"/>
</dbReference>
<feature type="signal peptide" evidence="1">
    <location>
        <begin position="1"/>
        <end position="17"/>
    </location>
</feature>
<feature type="domain" description="DUF7729" evidence="2">
    <location>
        <begin position="27"/>
        <end position="153"/>
    </location>
</feature>
<protein>
    <recommendedName>
        <fullName evidence="2">DUF7729 domain-containing protein</fullName>
    </recommendedName>
</protein>
<name>A0A8K0XLX2_9AGAR</name>
<feature type="chain" id="PRO_5035423936" description="DUF7729 domain-containing protein" evidence="1">
    <location>
        <begin position="18"/>
        <end position="282"/>
    </location>
</feature>
<evidence type="ECO:0000256" key="1">
    <source>
        <dbReference type="SAM" id="SignalP"/>
    </source>
</evidence>
<keyword evidence="4" id="KW-1185">Reference proteome</keyword>
<dbReference type="OrthoDB" id="5588482at2759"/>
<accession>A0A8K0XLX2</accession>
<dbReference type="InterPro" id="IPR056146">
    <property type="entry name" value="DUF7729"/>
</dbReference>
<comment type="caution">
    <text evidence="3">The sequence shown here is derived from an EMBL/GenBank/DDBJ whole genome shotgun (WGS) entry which is preliminary data.</text>
</comment>
<organism evidence="3 4">
    <name type="scientific">Cristinia sonorae</name>
    <dbReference type="NCBI Taxonomy" id="1940300"/>
    <lineage>
        <taxon>Eukaryota</taxon>
        <taxon>Fungi</taxon>
        <taxon>Dikarya</taxon>
        <taxon>Basidiomycota</taxon>
        <taxon>Agaricomycotina</taxon>
        <taxon>Agaricomycetes</taxon>
        <taxon>Agaricomycetidae</taxon>
        <taxon>Agaricales</taxon>
        <taxon>Pleurotineae</taxon>
        <taxon>Stephanosporaceae</taxon>
        <taxon>Cristinia</taxon>
    </lineage>
</organism>